<feature type="region of interest" description="Disordered" evidence="16">
    <location>
        <begin position="742"/>
        <end position="794"/>
    </location>
</feature>
<feature type="modified residue" description="4-aspartylphosphate" evidence="14">
    <location>
        <position position="674"/>
    </location>
</feature>
<keyword evidence="23" id="KW-1185">Reference proteome</keyword>
<evidence type="ECO:0000256" key="10">
    <source>
        <dbReference type="ARBA" id="ARBA00022840"/>
    </source>
</evidence>
<evidence type="ECO:0000259" key="21">
    <source>
        <dbReference type="PROSITE" id="PS50113"/>
    </source>
</evidence>
<dbReference type="Gene3D" id="3.30.565.10">
    <property type="entry name" value="Histidine kinase-like ATPase, C-terminal domain"/>
    <property type="match status" value="1"/>
</dbReference>
<keyword evidence="8" id="KW-0547">Nucleotide-binding</keyword>
<dbReference type="Pfam" id="PF02518">
    <property type="entry name" value="HATPase_c"/>
    <property type="match status" value="1"/>
</dbReference>
<evidence type="ECO:0000256" key="12">
    <source>
        <dbReference type="ARBA" id="ARBA00023012"/>
    </source>
</evidence>
<feature type="domain" description="Histidine kinase" evidence="18">
    <location>
        <begin position="381"/>
        <end position="601"/>
    </location>
</feature>
<feature type="compositionally biased region" description="Low complexity" evidence="16">
    <location>
        <begin position="776"/>
        <end position="794"/>
    </location>
</feature>
<dbReference type="InterPro" id="IPR036097">
    <property type="entry name" value="HisK_dim/P_sf"/>
</dbReference>
<dbReference type="Gene3D" id="1.10.287.130">
    <property type="match status" value="1"/>
</dbReference>
<feature type="transmembrane region" description="Helical" evidence="17">
    <location>
        <begin position="129"/>
        <end position="149"/>
    </location>
</feature>
<dbReference type="SMART" id="SM00388">
    <property type="entry name" value="HisKA"/>
    <property type="match status" value="1"/>
</dbReference>
<dbReference type="GO" id="GO:0005886">
    <property type="term" value="C:plasma membrane"/>
    <property type="evidence" value="ECO:0007669"/>
    <property type="project" value="UniProtKB-SubCell"/>
</dbReference>
<gene>
    <name evidence="22" type="ORF">Salmuc_05159</name>
</gene>
<evidence type="ECO:0000256" key="14">
    <source>
        <dbReference type="PROSITE-ProRule" id="PRU00169"/>
    </source>
</evidence>
<sequence length="794" mass="84662">MYRPMPQIEGADRPSLAEFEARVSPAGRLERYARGRVRHFLSRQVATLAGSLALGLLVSPMLGLFTAALALLGEAVDCGVLRRVPAALAAGRSVRGLRRLTTFTAGIQALTISGCVLAAQATAMGGEASLFSFAFLAAAVLNAGVVLTYHPGAARARIAIYAAVAVVGFLAQIVTGETGRGLVYDAVGLAMLGFIAAVFLRFVEGAERRRTEDSRRLLEGQQALARANAELRDKQAEARRLALVARHASDSIMLCDPRGRIQWVNEGFTRLRGHSVAEAVGRHPVDLAGLPDGDPSRLRRIARAMLSGESWRGEMRGVTRDGREIWVDTVVVPIAAEAGGIERIIVTERDVTEARHHAEDLAEAKARAEEAARAKAAFLATMSHEIRTPMNGIIGMVDLLTETALTRDQGLYADTIRTSAEALLKIINDILDYSRLEADKMPIVSEPFSPAACIRDAIDLLRPQAREKGLFLDLCHEAALPEAVRGDSGRLRQVLINLLGNAVKFTEAGGVTLGTGIASDEDGHLLTLRVSDTGPGIAPARAERIFDQFEQADNGNTRPLGGTGLGLAISRQLARRMGGDLTLIDNEAPGACFELTVRLGRAPPGAVRDHLDRLGVAGGRVPPMRLLLAEDNATNRLLVRRFLRDQPVTIAEAADGRAATDAVQAAPPDVVLMDMAMPELDGLAATRLIREMAIPQPRIIALTANAFASDRAACLEAGMDDFLAKPLRKAALLEALARAGAADGRGRAGPEKQVGPSPPDAVSPDRPEAHEAPIWTSRQESGTTSGRSTRSSAR</sequence>
<evidence type="ECO:0000256" key="13">
    <source>
        <dbReference type="ARBA" id="ARBA00023136"/>
    </source>
</evidence>
<evidence type="ECO:0000256" key="11">
    <source>
        <dbReference type="ARBA" id="ARBA00022989"/>
    </source>
</evidence>
<dbReference type="Gene3D" id="3.30.450.20">
    <property type="entry name" value="PAS domain"/>
    <property type="match status" value="1"/>
</dbReference>
<dbReference type="Pfam" id="PF00512">
    <property type="entry name" value="HisKA"/>
    <property type="match status" value="1"/>
</dbReference>
<dbReference type="InterPro" id="IPR005467">
    <property type="entry name" value="His_kinase_dom"/>
</dbReference>
<evidence type="ECO:0000313" key="22">
    <source>
        <dbReference type="EMBL" id="EPX82806.1"/>
    </source>
</evidence>
<evidence type="ECO:0000256" key="4">
    <source>
        <dbReference type="ARBA" id="ARBA00022475"/>
    </source>
</evidence>
<dbReference type="InterPro" id="IPR000014">
    <property type="entry name" value="PAS"/>
</dbReference>
<dbReference type="InterPro" id="IPR003594">
    <property type="entry name" value="HATPase_dom"/>
</dbReference>
<dbReference type="SUPFAM" id="SSF52172">
    <property type="entry name" value="CheY-like"/>
    <property type="match status" value="1"/>
</dbReference>
<dbReference type="FunFam" id="3.30.565.10:FF:000010">
    <property type="entry name" value="Sensor histidine kinase RcsC"/>
    <property type="match status" value="1"/>
</dbReference>
<keyword evidence="13 17" id="KW-0472">Membrane</keyword>
<dbReference type="EC" id="2.7.13.3" evidence="3"/>
<dbReference type="InterPro" id="IPR004358">
    <property type="entry name" value="Sig_transdc_His_kin-like_C"/>
</dbReference>
<feature type="transmembrane region" description="Helical" evidence="17">
    <location>
        <begin position="181"/>
        <end position="200"/>
    </location>
</feature>
<evidence type="ECO:0000256" key="6">
    <source>
        <dbReference type="ARBA" id="ARBA00022679"/>
    </source>
</evidence>
<keyword evidence="9" id="KW-0418">Kinase</keyword>
<comment type="catalytic activity">
    <reaction evidence="1">
        <text>ATP + protein L-histidine = ADP + protein N-phospho-L-histidine.</text>
        <dbReference type="EC" id="2.7.13.3"/>
    </reaction>
</comment>
<dbReference type="Pfam" id="PF00072">
    <property type="entry name" value="Response_reg"/>
    <property type="match status" value="1"/>
</dbReference>
<evidence type="ECO:0000256" key="1">
    <source>
        <dbReference type="ARBA" id="ARBA00000085"/>
    </source>
</evidence>
<dbReference type="PROSITE" id="PS50109">
    <property type="entry name" value="HIS_KIN"/>
    <property type="match status" value="1"/>
</dbReference>
<dbReference type="EMBL" id="APVH01000019">
    <property type="protein sequence ID" value="EPX82806.1"/>
    <property type="molecule type" value="Genomic_DNA"/>
</dbReference>
<dbReference type="InterPro" id="IPR036890">
    <property type="entry name" value="HATPase_C_sf"/>
</dbReference>
<dbReference type="SMART" id="SM00086">
    <property type="entry name" value="PAC"/>
    <property type="match status" value="1"/>
</dbReference>
<name>S9QMW9_9RHOB</name>
<feature type="transmembrane region" description="Helical" evidence="17">
    <location>
        <begin position="158"/>
        <end position="175"/>
    </location>
</feature>
<dbReference type="CDD" id="cd16922">
    <property type="entry name" value="HATPase_EvgS-ArcB-TorS-like"/>
    <property type="match status" value="1"/>
</dbReference>
<dbReference type="InterPro" id="IPR000700">
    <property type="entry name" value="PAS-assoc_C"/>
</dbReference>
<organism evidence="22 23">
    <name type="scientific">Salipiger mucosus DSM 16094</name>
    <dbReference type="NCBI Taxonomy" id="1123237"/>
    <lineage>
        <taxon>Bacteria</taxon>
        <taxon>Pseudomonadati</taxon>
        <taxon>Pseudomonadota</taxon>
        <taxon>Alphaproteobacteria</taxon>
        <taxon>Rhodobacterales</taxon>
        <taxon>Roseobacteraceae</taxon>
        <taxon>Salipiger</taxon>
    </lineage>
</organism>
<evidence type="ECO:0000256" key="16">
    <source>
        <dbReference type="SAM" id="MobiDB-lite"/>
    </source>
</evidence>
<dbReference type="NCBIfam" id="TIGR00229">
    <property type="entry name" value="sensory_box"/>
    <property type="match status" value="1"/>
</dbReference>
<proteinExistence type="predicted"/>
<dbReference type="InterPro" id="IPR003661">
    <property type="entry name" value="HisK_dim/P_dom"/>
</dbReference>
<dbReference type="GO" id="GO:0005524">
    <property type="term" value="F:ATP binding"/>
    <property type="evidence" value="ECO:0007669"/>
    <property type="project" value="UniProtKB-KW"/>
</dbReference>
<evidence type="ECO:0000256" key="8">
    <source>
        <dbReference type="ARBA" id="ARBA00022741"/>
    </source>
</evidence>
<dbReference type="InterPro" id="IPR001789">
    <property type="entry name" value="Sig_transdc_resp-reg_receiver"/>
</dbReference>
<keyword evidence="6" id="KW-0808">Transferase</keyword>
<dbReference type="FunFam" id="1.10.287.130:FF:000003">
    <property type="entry name" value="Histidine kinase"/>
    <property type="match status" value="1"/>
</dbReference>
<dbReference type="CDD" id="cd17546">
    <property type="entry name" value="REC_hyHK_CKI1_RcsC-like"/>
    <property type="match status" value="1"/>
</dbReference>
<feature type="domain" description="Response regulatory" evidence="19">
    <location>
        <begin position="625"/>
        <end position="740"/>
    </location>
</feature>
<evidence type="ECO:0000256" key="3">
    <source>
        <dbReference type="ARBA" id="ARBA00012438"/>
    </source>
</evidence>
<dbReference type="AlphaFoldDB" id="S9QMW9"/>
<keyword evidence="11 17" id="KW-1133">Transmembrane helix</keyword>
<dbReference type="SMART" id="SM00091">
    <property type="entry name" value="PAS"/>
    <property type="match status" value="1"/>
</dbReference>
<keyword evidence="12" id="KW-0902">Two-component regulatory system</keyword>
<evidence type="ECO:0000256" key="9">
    <source>
        <dbReference type="ARBA" id="ARBA00022777"/>
    </source>
</evidence>
<feature type="coiled-coil region" evidence="15">
    <location>
        <begin position="217"/>
        <end position="244"/>
    </location>
</feature>
<dbReference type="PROSITE" id="PS50112">
    <property type="entry name" value="PAS"/>
    <property type="match status" value="1"/>
</dbReference>
<evidence type="ECO:0000259" key="19">
    <source>
        <dbReference type="PROSITE" id="PS50110"/>
    </source>
</evidence>
<dbReference type="PROSITE" id="PS50110">
    <property type="entry name" value="RESPONSE_REGULATORY"/>
    <property type="match status" value="1"/>
</dbReference>
<evidence type="ECO:0000259" key="20">
    <source>
        <dbReference type="PROSITE" id="PS50112"/>
    </source>
</evidence>
<evidence type="ECO:0000256" key="2">
    <source>
        <dbReference type="ARBA" id="ARBA00004651"/>
    </source>
</evidence>
<dbReference type="InterPro" id="IPR011006">
    <property type="entry name" value="CheY-like_superfamily"/>
</dbReference>
<dbReference type="PANTHER" id="PTHR45339">
    <property type="entry name" value="HYBRID SIGNAL TRANSDUCTION HISTIDINE KINASE J"/>
    <property type="match status" value="1"/>
</dbReference>
<dbReference type="CDD" id="cd00130">
    <property type="entry name" value="PAS"/>
    <property type="match status" value="1"/>
</dbReference>
<feature type="domain" description="PAS" evidence="20">
    <location>
        <begin position="237"/>
        <end position="308"/>
    </location>
</feature>
<comment type="caution">
    <text evidence="22">The sequence shown here is derived from an EMBL/GenBank/DDBJ whole genome shotgun (WGS) entry which is preliminary data.</text>
</comment>
<dbReference type="SUPFAM" id="SSF55874">
    <property type="entry name" value="ATPase domain of HSP90 chaperone/DNA topoisomerase II/histidine kinase"/>
    <property type="match status" value="1"/>
</dbReference>
<evidence type="ECO:0000256" key="15">
    <source>
        <dbReference type="SAM" id="Coils"/>
    </source>
</evidence>
<evidence type="ECO:0000256" key="17">
    <source>
        <dbReference type="SAM" id="Phobius"/>
    </source>
</evidence>
<dbReference type="STRING" id="1123237.Salmuc_05159"/>
<dbReference type="InterPro" id="IPR035965">
    <property type="entry name" value="PAS-like_dom_sf"/>
</dbReference>
<keyword evidence="7 17" id="KW-0812">Transmembrane</keyword>
<dbReference type="Gene3D" id="3.40.50.2300">
    <property type="match status" value="1"/>
</dbReference>
<feature type="transmembrane region" description="Helical" evidence="17">
    <location>
        <begin position="102"/>
        <end position="123"/>
    </location>
</feature>
<dbReference type="SMART" id="SM00448">
    <property type="entry name" value="REC"/>
    <property type="match status" value="1"/>
</dbReference>
<dbReference type="SUPFAM" id="SSF47384">
    <property type="entry name" value="Homodimeric domain of signal transducing histidine kinase"/>
    <property type="match status" value="1"/>
</dbReference>
<dbReference type="PRINTS" id="PR00344">
    <property type="entry name" value="BCTRLSENSOR"/>
</dbReference>
<dbReference type="Pfam" id="PF13426">
    <property type="entry name" value="PAS_9"/>
    <property type="match status" value="1"/>
</dbReference>
<dbReference type="InterPro" id="IPR001610">
    <property type="entry name" value="PAC"/>
</dbReference>
<evidence type="ECO:0000256" key="7">
    <source>
        <dbReference type="ARBA" id="ARBA00022692"/>
    </source>
</evidence>
<evidence type="ECO:0000256" key="5">
    <source>
        <dbReference type="ARBA" id="ARBA00022553"/>
    </source>
</evidence>
<dbReference type="PROSITE" id="PS50113">
    <property type="entry name" value="PAC"/>
    <property type="match status" value="1"/>
</dbReference>
<dbReference type="SMART" id="SM00387">
    <property type="entry name" value="HATPase_c"/>
    <property type="match status" value="1"/>
</dbReference>
<dbReference type="PANTHER" id="PTHR45339:SF1">
    <property type="entry name" value="HYBRID SIGNAL TRANSDUCTION HISTIDINE KINASE J"/>
    <property type="match status" value="1"/>
</dbReference>
<keyword evidence="15" id="KW-0175">Coiled coil</keyword>
<evidence type="ECO:0000259" key="18">
    <source>
        <dbReference type="PROSITE" id="PS50109"/>
    </source>
</evidence>
<accession>S9QMW9</accession>
<keyword evidence="5 14" id="KW-0597">Phosphoprotein</keyword>
<dbReference type="CDD" id="cd00082">
    <property type="entry name" value="HisKA"/>
    <property type="match status" value="1"/>
</dbReference>
<dbReference type="eggNOG" id="COG5002">
    <property type="taxonomic scope" value="Bacteria"/>
</dbReference>
<keyword evidence="4" id="KW-1003">Cell membrane</keyword>
<reference evidence="23" key="1">
    <citation type="journal article" date="2014" name="Stand. Genomic Sci.">
        <title>Genome sequence of the exopolysaccharide-producing Salipiger mucosus type strain (DSM 16094(T)), a moderately halophilic member of the Roseobacter clade.</title>
        <authorList>
            <person name="Riedel T."/>
            <person name="Spring S."/>
            <person name="Fiebig A."/>
            <person name="Petersen J."/>
            <person name="Kyrpides N.C."/>
            <person name="Goker M."/>
            <person name="Klenk H.P."/>
        </authorList>
    </citation>
    <scope>NUCLEOTIDE SEQUENCE [LARGE SCALE GENOMIC DNA]</scope>
    <source>
        <strain evidence="23">DSM 16094</strain>
    </source>
</reference>
<evidence type="ECO:0000313" key="23">
    <source>
        <dbReference type="Proteomes" id="UP000015347"/>
    </source>
</evidence>
<comment type="subcellular location">
    <subcellularLocation>
        <location evidence="2">Cell membrane</location>
        <topology evidence="2">Multi-pass membrane protein</topology>
    </subcellularLocation>
</comment>
<protein>
    <recommendedName>
        <fullName evidence="3">histidine kinase</fullName>
        <ecNumber evidence="3">2.7.13.3</ecNumber>
    </recommendedName>
</protein>
<keyword evidence="10" id="KW-0067">ATP-binding</keyword>
<dbReference type="GO" id="GO:0000155">
    <property type="term" value="F:phosphorelay sensor kinase activity"/>
    <property type="evidence" value="ECO:0007669"/>
    <property type="project" value="InterPro"/>
</dbReference>
<dbReference type="HOGENOM" id="CLU_000445_114_62_5"/>
<feature type="domain" description="PAC" evidence="21">
    <location>
        <begin position="311"/>
        <end position="363"/>
    </location>
</feature>
<dbReference type="Proteomes" id="UP000015347">
    <property type="component" value="Unassembled WGS sequence"/>
</dbReference>
<dbReference type="SUPFAM" id="SSF55785">
    <property type="entry name" value="PYP-like sensor domain (PAS domain)"/>
    <property type="match status" value="1"/>
</dbReference>